<accession>A0A0A9BZ83</accession>
<sequence>MEPTIISQLSLFPQITRNSTRFSFSFGNRTGWLIRLKILSSSEFAPFQNLLLNLS</sequence>
<protein>
    <submittedName>
        <fullName evidence="1">Uncharacterized protein</fullName>
    </submittedName>
</protein>
<organism evidence="1">
    <name type="scientific">Arundo donax</name>
    <name type="common">Giant reed</name>
    <name type="synonym">Donax arundinaceus</name>
    <dbReference type="NCBI Taxonomy" id="35708"/>
    <lineage>
        <taxon>Eukaryota</taxon>
        <taxon>Viridiplantae</taxon>
        <taxon>Streptophyta</taxon>
        <taxon>Embryophyta</taxon>
        <taxon>Tracheophyta</taxon>
        <taxon>Spermatophyta</taxon>
        <taxon>Magnoliopsida</taxon>
        <taxon>Liliopsida</taxon>
        <taxon>Poales</taxon>
        <taxon>Poaceae</taxon>
        <taxon>PACMAD clade</taxon>
        <taxon>Arundinoideae</taxon>
        <taxon>Arundineae</taxon>
        <taxon>Arundo</taxon>
    </lineage>
</organism>
<dbReference type="EMBL" id="GBRH01230377">
    <property type="protein sequence ID" value="JAD67518.1"/>
    <property type="molecule type" value="Transcribed_RNA"/>
</dbReference>
<name>A0A0A9BZ83_ARUDO</name>
<proteinExistence type="predicted"/>
<reference evidence="1" key="2">
    <citation type="journal article" date="2015" name="Data Brief">
        <title>Shoot transcriptome of the giant reed, Arundo donax.</title>
        <authorList>
            <person name="Barrero R.A."/>
            <person name="Guerrero F.D."/>
            <person name="Moolhuijzen P."/>
            <person name="Goolsby J.A."/>
            <person name="Tidwell J."/>
            <person name="Bellgard S.E."/>
            <person name="Bellgard M.I."/>
        </authorList>
    </citation>
    <scope>NUCLEOTIDE SEQUENCE</scope>
    <source>
        <tissue evidence="1">Shoot tissue taken approximately 20 cm above the soil surface</tissue>
    </source>
</reference>
<evidence type="ECO:0000313" key="1">
    <source>
        <dbReference type="EMBL" id="JAD67518.1"/>
    </source>
</evidence>
<dbReference type="AlphaFoldDB" id="A0A0A9BZ83"/>
<reference evidence="1" key="1">
    <citation type="submission" date="2014-09" db="EMBL/GenBank/DDBJ databases">
        <authorList>
            <person name="Magalhaes I.L.F."/>
            <person name="Oliveira U."/>
            <person name="Santos F.R."/>
            <person name="Vidigal T.H.D.A."/>
            <person name="Brescovit A.D."/>
            <person name="Santos A.J."/>
        </authorList>
    </citation>
    <scope>NUCLEOTIDE SEQUENCE</scope>
    <source>
        <tissue evidence="1">Shoot tissue taken approximately 20 cm above the soil surface</tissue>
    </source>
</reference>